<evidence type="ECO:0000256" key="4">
    <source>
        <dbReference type="ARBA" id="ARBA00022679"/>
    </source>
</evidence>
<dbReference type="GO" id="GO:0004693">
    <property type="term" value="F:cyclin-dependent protein serine/threonine kinase activity"/>
    <property type="evidence" value="ECO:0007669"/>
    <property type="project" value="TreeGrafter"/>
</dbReference>
<dbReference type="Proteomes" id="UP000031056">
    <property type="component" value="Unassembled WGS sequence"/>
</dbReference>
<organism evidence="12 13">
    <name type="scientific">Ordospora colligata OC4</name>
    <dbReference type="NCBI Taxonomy" id="1354746"/>
    <lineage>
        <taxon>Eukaryota</taxon>
        <taxon>Fungi</taxon>
        <taxon>Fungi incertae sedis</taxon>
        <taxon>Microsporidia</taxon>
        <taxon>Ordosporidae</taxon>
        <taxon>Ordospora</taxon>
    </lineage>
</organism>
<dbReference type="STRING" id="1354746.A0A0B2UIM9"/>
<accession>A0A0B2UIM9</accession>
<evidence type="ECO:0000313" key="12">
    <source>
        <dbReference type="EMBL" id="KHN69094.1"/>
    </source>
</evidence>
<evidence type="ECO:0000256" key="8">
    <source>
        <dbReference type="ARBA" id="ARBA00023242"/>
    </source>
</evidence>
<keyword evidence="5 9" id="KW-0547">Nucleotide-binding</keyword>
<dbReference type="InterPro" id="IPR000719">
    <property type="entry name" value="Prot_kinase_dom"/>
</dbReference>
<feature type="binding site" evidence="9">
    <location>
        <position position="33"/>
    </location>
    <ligand>
        <name>ATP</name>
        <dbReference type="ChEBI" id="CHEBI:30616"/>
    </ligand>
</feature>
<dbReference type="HOGENOM" id="CLU_000288_181_1_1"/>
<dbReference type="EMBL" id="JOKQ01000009">
    <property type="protein sequence ID" value="KHN69094.1"/>
    <property type="molecule type" value="Genomic_DNA"/>
</dbReference>
<dbReference type="AlphaFoldDB" id="A0A0B2UIM9"/>
<evidence type="ECO:0000259" key="11">
    <source>
        <dbReference type="PROSITE" id="PS50011"/>
    </source>
</evidence>
<dbReference type="GO" id="GO:0005634">
    <property type="term" value="C:nucleus"/>
    <property type="evidence" value="ECO:0007669"/>
    <property type="project" value="UniProtKB-SubCell"/>
</dbReference>
<evidence type="ECO:0000313" key="13">
    <source>
        <dbReference type="Proteomes" id="UP000031056"/>
    </source>
</evidence>
<dbReference type="GO" id="GO:0005737">
    <property type="term" value="C:cytoplasm"/>
    <property type="evidence" value="ECO:0007669"/>
    <property type="project" value="TreeGrafter"/>
</dbReference>
<evidence type="ECO:0000256" key="2">
    <source>
        <dbReference type="ARBA" id="ARBA00006485"/>
    </source>
</evidence>
<evidence type="ECO:0000256" key="7">
    <source>
        <dbReference type="ARBA" id="ARBA00022840"/>
    </source>
</evidence>
<evidence type="ECO:0000256" key="5">
    <source>
        <dbReference type="ARBA" id="ARBA00022741"/>
    </source>
</evidence>
<evidence type="ECO:0000256" key="10">
    <source>
        <dbReference type="RuleBase" id="RU000304"/>
    </source>
</evidence>
<dbReference type="OrthoDB" id="1732493at2759"/>
<name>A0A0B2UIM9_9MICR</name>
<gene>
    <name evidence="12" type="ORF">M896_090180</name>
</gene>
<dbReference type="PANTHER" id="PTHR24056:SF46">
    <property type="entry name" value="CYCLIN-DEPENDENT KINASE 5"/>
    <property type="match status" value="1"/>
</dbReference>
<evidence type="ECO:0000256" key="3">
    <source>
        <dbReference type="ARBA" id="ARBA00022527"/>
    </source>
</evidence>
<keyword evidence="7 9" id="KW-0067">ATP-binding</keyword>
<dbReference type="PROSITE" id="PS00107">
    <property type="entry name" value="PROTEIN_KINASE_ATP"/>
    <property type="match status" value="1"/>
</dbReference>
<dbReference type="InterPro" id="IPR011009">
    <property type="entry name" value="Kinase-like_dom_sf"/>
</dbReference>
<dbReference type="InterPro" id="IPR017441">
    <property type="entry name" value="Protein_kinase_ATP_BS"/>
</dbReference>
<comment type="caution">
    <text evidence="12">The sequence shown here is derived from an EMBL/GenBank/DDBJ whole genome shotgun (WGS) entry which is preliminary data.</text>
</comment>
<sequence length="292" mass="33674">MTQYILGELIGSGTYGDVYEAFNAETRERVALKRIRLNEREGMPGTALREISILKRLDHTNIIRLITIIHTDTLLTMVFPYIEYELKNYILIHQNADRMNLIAQLACGIDYLHKMNVIHRDIKPQNILVTHDGVLKIADFGLSRNMEVRVPPYSSEVVTLWYRSPELLVGNTSYRFYIDIWSLGCVVYEIMTMEPLFPGESKENQLALIRRIAGARKPLMKFIESKEIPETISNIIMGCIDLNYETRISMNEILRFLHSEGYSGVYSDVSRDIESVPVIHSNFNSKRPQNDV</sequence>
<dbReference type="GO" id="GO:0005524">
    <property type="term" value="F:ATP binding"/>
    <property type="evidence" value="ECO:0007669"/>
    <property type="project" value="UniProtKB-UniRule"/>
</dbReference>
<keyword evidence="6 12" id="KW-0418">Kinase</keyword>
<dbReference type="PROSITE" id="PS50011">
    <property type="entry name" value="PROTEIN_KINASE_DOM"/>
    <property type="match status" value="1"/>
</dbReference>
<feature type="domain" description="Protein kinase" evidence="11">
    <location>
        <begin position="4"/>
        <end position="261"/>
    </location>
</feature>
<dbReference type="Pfam" id="PF00069">
    <property type="entry name" value="Pkinase"/>
    <property type="match status" value="1"/>
</dbReference>
<keyword evidence="3 10" id="KW-0723">Serine/threonine-protein kinase</keyword>
<keyword evidence="4" id="KW-0808">Transferase</keyword>
<keyword evidence="13" id="KW-1185">Reference proteome</keyword>
<proteinExistence type="inferred from homology"/>
<evidence type="ECO:0000256" key="6">
    <source>
        <dbReference type="ARBA" id="ARBA00022777"/>
    </source>
</evidence>
<dbReference type="SMART" id="SM00220">
    <property type="entry name" value="S_TKc"/>
    <property type="match status" value="1"/>
</dbReference>
<dbReference type="InParanoid" id="A0A0B2UIM9"/>
<comment type="similarity">
    <text evidence="2">Belongs to the protein kinase superfamily. CMGC Ser/Thr protein kinase family. CDC2/CDKX subfamily.</text>
</comment>
<dbReference type="Gene3D" id="1.10.510.10">
    <property type="entry name" value="Transferase(Phosphotransferase) domain 1"/>
    <property type="match status" value="1"/>
</dbReference>
<dbReference type="PANTHER" id="PTHR24056">
    <property type="entry name" value="CELL DIVISION PROTEIN KINASE"/>
    <property type="match status" value="1"/>
</dbReference>
<reference evidence="12 13" key="1">
    <citation type="journal article" date="2014" name="MBio">
        <title>The Ordospora colligata genome; evolution of extreme reduction in microsporidia and host-to-parasite horizontal gene transfer.</title>
        <authorList>
            <person name="Pombert J.-F."/>
            <person name="Haag K.L."/>
            <person name="Beidas S."/>
            <person name="Ebert D."/>
            <person name="Keeling P.J."/>
        </authorList>
    </citation>
    <scope>NUCLEOTIDE SEQUENCE [LARGE SCALE GENOMIC DNA]</scope>
    <source>
        <strain evidence="12 13">OC4</strain>
    </source>
</reference>
<dbReference type="PROSITE" id="PS00108">
    <property type="entry name" value="PROTEIN_KINASE_ST"/>
    <property type="match status" value="1"/>
</dbReference>
<dbReference type="InterPro" id="IPR050108">
    <property type="entry name" value="CDK"/>
</dbReference>
<protein>
    <submittedName>
        <fullName evidence="12">Cyclin-dependent protein kinase</fullName>
    </submittedName>
</protein>
<dbReference type="Gene3D" id="3.30.200.20">
    <property type="entry name" value="Phosphorylase Kinase, domain 1"/>
    <property type="match status" value="1"/>
</dbReference>
<dbReference type="FunFam" id="1.10.510.10:FF:000624">
    <property type="entry name" value="Mitogen-activated protein kinase"/>
    <property type="match status" value="1"/>
</dbReference>
<dbReference type="InterPro" id="IPR008271">
    <property type="entry name" value="Ser/Thr_kinase_AS"/>
</dbReference>
<comment type="subcellular location">
    <subcellularLocation>
        <location evidence="1">Nucleus</location>
    </subcellularLocation>
</comment>
<dbReference type="GeneID" id="26262232"/>
<evidence type="ECO:0000256" key="9">
    <source>
        <dbReference type="PROSITE-ProRule" id="PRU10141"/>
    </source>
</evidence>
<evidence type="ECO:0000256" key="1">
    <source>
        <dbReference type="ARBA" id="ARBA00004123"/>
    </source>
</evidence>
<dbReference type="SUPFAM" id="SSF56112">
    <property type="entry name" value="Protein kinase-like (PK-like)"/>
    <property type="match status" value="1"/>
</dbReference>
<dbReference type="VEuPathDB" id="MicrosporidiaDB:M896_090180"/>
<dbReference type="RefSeq" id="XP_014563136.1">
    <property type="nucleotide sequence ID" value="XM_014707650.1"/>
</dbReference>
<keyword evidence="8" id="KW-0539">Nucleus</keyword>